<feature type="region of interest" description="Disordered" evidence="1">
    <location>
        <begin position="45"/>
        <end position="81"/>
    </location>
</feature>
<evidence type="ECO:0000313" key="3">
    <source>
        <dbReference type="Proteomes" id="UP001433268"/>
    </source>
</evidence>
<dbReference type="RefSeq" id="XP_066672940.1">
    <property type="nucleotide sequence ID" value="XM_066809322.1"/>
</dbReference>
<protein>
    <submittedName>
        <fullName evidence="2">Uncharacterized protein</fullName>
    </submittedName>
</protein>
<dbReference type="EMBL" id="JAQQWN010000004">
    <property type="protein sequence ID" value="KAK8090046.1"/>
    <property type="molecule type" value="Genomic_DNA"/>
</dbReference>
<comment type="caution">
    <text evidence="2">The sequence shown here is derived from an EMBL/GenBank/DDBJ whole genome shotgun (WGS) entry which is preliminary data.</text>
</comment>
<gene>
    <name evidence="2" type="ORF">PG997_005007</name>
</gene>
<sequence length="81" mass="8325">MTGLNCARGDCDCDSKSLVGSELGATSEPNAKGWLDGKYAAKQASKQTSDDADHCVSDSRRGASATTDGVSAIPGRMQSVE</sequence>
<keyword evidence="3" id="KW-1185">Reference proteome</keyword>
<dbReference type="GeneID" id="92042382"/>
<feature type="compositionally biased region" description="Basic and acidic residues" evidence="1">
    <location>
        <begin position="48"/>
        <end position="61"/>
    </location>
</feature>
<reference evidence="2 3" key="1">
    <citation type="submission" date="2023-01" db="EMBL/GenBank/DDBJ databases">
        <title>Analysis of 21 Apiospora genomes using comparative genomics revels a genus with tremendous synthesis potential of carbohydrate active enzymes and secondary metabolites.</title>
        <authorList>
            <person name="Sorensen T."/>
        </authorList>
    </citation>
    <scope>NUCLEOTIDE SEQUENCE [LARGE SCALE GENOMIC DNA]</scope>
    <source>
        <strain evidence="2 3">CBS 114990</strain>
    </source>
</reference>
<proteinExistence type="predicted"/>
<evidence type="ECO:0000313" key="2">
    <source>
        <dbReference type="EMBL" id="KAK8090046.1"/>
    </source>
</evidence>
<organism evidence="2 3">
    <name type="scientific">Apiospora hydei</name>
    <dbReference type="NCBI Taxonomy" id="1337664"/>
    <lineage>
        <taxon>Eukaryota</taxon>
        <taxon>Fungi</taxon>
        <taxon>Dikarya</taxon>
        <taxon>Ascomycota</taxon>
        <taxon>Pezizomycotina</taxon>
        <taxon>Sordariomycetes</taxon>
        <taxon>Xylariomycetidae</taxon>
        <taxon>Amphisphaeriales</taxon>
        <taxon>Apiosporaceae</taxon>
        <taxon>Apiospora</taxon>
    </lineage>
</organism>
<accession>A0ABR1X3R8</accession>
<evidence type="ECO:0000256" key="1">
    <source>
        <dbReference type="SAM" id="MobiDB-lite"/>
    </source>
</evidence>
<name>A0ABR1X3R8_9PEZI</name>
<dbReference type="Proteomes" id="UP001433268">
    <property type="component" value="Unassembled WGS sequence"/>
</dbReference>